<proteinExistence type="inferred from homology"/>
<feature type="transmembrane region" description="Helical" evidence="17">
    <location>
        <begin position="7"/>
        <end position="36"/>
    </location>
</feature>
<organism evidence="20">
    <name type="scientific">Ornithodoros waterbergensis</name>
    <dbReference type="NCBI Taxonomy" id="1580575"/>
    <lineage>
        <taxon>Eukaryota</taxon>
        <taxon>Metazoa</taxon>
        <taxon>Ecdysozoa</taxon>
        <taxon>Arthropoda</taxon>
        <taxon>Chelicerata</taxon>
        <taxon>Arachnida</taxon>
        <taxon>Acari</taxon>
        <taxon>Parasitiformes</taxon>
        <taxon>Ixodida</taxon>
        <taxon>Ixodoidea</taxon>
        <taxon>Argasidae</taxon>
        <taxon>Ornithodorinae</taxon>
        <taxon>Ornithodoros</taxon>
    </lineage>
</organism>
<evidence type="ECO:0000256" key="11">
    <source>
        <dbReference type="ARBA" id="ARBA00022989"/>
    </source>
</evidence>
<dbReference type="GO" id="GO:0003954">
    <property type="term" value="F:NADH dehydrogenase activity"/>
    <property type="evidence" value="ECO:0007669"/>
    <property type="project" value="TreeGrafter"/>
</dbReference>
<keyword evidence="11 17" id="KW-1133">Transmembrane helix</keyword>
<comment type="subcellular location">
    <subcellularLocation>
        <location evidence="2 17">Mitochondrion membrane</location>
        <topology evidence="2 17">Multi-pass membrane protein</topology>
    </subcellularLocation>
</comment>
<reference evidence="20" key="2">
    <citation type="journal article" date="2019" name="Ticks Tick Borne Dis.">
        <title>Argasid and ixodid systematics: Implications for soft tick evolution and systematics, with a new argasid species list.</title>
        <authorList>
            <person name="Mans B.J."/>
            <person name="Featherston J."/>
            <person name="Kvas M."/>
            <person name="Pillay K.A."/>
            <person name="de Klerk D.G."/>
            <person name="Pienaar R."/>
            <person name="de Castro M.H."/>
            <person name="Schwan T.G."/>
            <person name="Lopez J.E."/>
            <person name="Teel P."/>
            <person name="Perez de Leon A.A."/>
            <person name="Sonenshine D.E."/>
            <person name="Egekwu N.I."/>
            <person name="Bakkes D.K."/>
            <person name="Heyne H."/>
            <person name="Kanduma E.G."/>
            <person name="Nyangiwe N."/>
            <person name="Bouattour A."/>
            <person name="Latif A.A."/>
        </authorList>
    </citation>
    <scope>NUCLEOTIDE SEQUENCE</scope>
</reference>
<evidence type="ECO:0000256" key="1">
    <source>
        <dbReference type="ARBA" id="ARBA00003257"/>
    </source>
</evidence>
<accession>A0A1P8AGC5</accession>
<dbReference type="GO" id="GO:0031966">
    <property type="term" value="C:mitochondrial membrane"/>
    <property type="evidence" value="ECO:0007669"/>
    <property type="project" value="UniProtKB-SubCell"/>
</dbReference>
<dbReference type="PANTHER" id="PTHR43507:SF20">
    <property type="entry name" value="NADH-UBIQUINONE OXIDOREDUCTASE CHAIN 4"/>
    <property type="match status" value="1"/>
</dbReference>
<comment type="catalytic activity">
    <reaction evidence="16 17">
        <text>a ubiquinone + NADH + 5 H(+)(in) = a ubiquinol + NAD(+) + 4 H(+)(out)</text>
        <dbReference type="Rhea" id="RHEA:29091"/>
        <dbReference type="Rhea" id="RHEA-COMP:9565"/>
        <dbReference type="Rhea" id="RHEA-COMP:9566"/>
        <dbReference type="ChEBI" id="CHEBI:15378"/>
        <dbReference type="ChEBI" id="CHEBI:16389"/>
        <dbReference type="ChEBI" id="CHEBI:17976"/>
        <dbReference type="ChEBI" id="CHEBI:57540"/>
        <dbReference type="ChEBI" id="CHEBI:57945"/>
        <dbReference type="EC" id="7.1.1.2"/>
    </reaction>
</comment>
<evidence type="ECO:0000256" key="2">
    <source>
        <dbReference type="ARBA" id="ARBA00004225"/>
    </source>
</evidence>
<keyword evidence="15 17" id="KW-0472">Membrane</keyword>
<sequence length="440" mass="50932">MLELMFILIGLLVFFWFYTMVEMIVVLMFFILCMIMKMEWTSTSLLYVGGLTSVDLLGFMMIELSIWVGMLMFLASMNLNIFSEKMFSFYIFLMIVFLVLCFSVNNLFFFYLCFESVLFPIVMIIMGWGMQPERLQAGLYMLFYTLFGSFPLLVFILFFKNMNLTYIYWMEFSVGMVMMFMGMMGFLVKMPMYMLHIWLPKAHVEAPVSGSMILAAVLLKLGVYGLIRMIFFFVQEVVKFSYIFMSVAILGGLVISLICLCQIDVKSLIAYSSVCHMGISLGGILSMTNWGYWGNLMMMLGHGLCSSGLFCLANFFYERVFTRSMVLLKGVGVIFPFFSLWWFMFSVINMAAPPSMNLGGEIFLIGSMIKWSFLMIVPVGLISFLTAAYSLYMYSYINHGSGWILFGGRMMDLRELLLAFFHMVPLLLWILKVEFFLEWF</sequence>
<evidence type="ECO:0000256" key="3">
    <source>
        <dbReference type="ARBA" id="ARBA00009025"/>
    </source>
</evidence>
<dbReference type="GO" id="GO:0008137">
    <property type="term" value="F:NADH dehydrogenase (ubiquinone) activity"/>
    <property type="evidence" value="ECO:0007669"/>
    <property type="project" value="UniProtKB-UniRule"/>
</dbReference>
<dbReference type="GO" id="GO:0048039">
    <property type="term" value="F:ubiquinone binding"/>
    <property type="evidence" value="ECO:0007669"/>
    <property type="project" value="TreeGrafter"/>
</dbReference>
<evidence type="ECO:0000256" key="5">
    <source>
        <dbReference type="ARBA" id="ARBA00021006"/>
    </source>
</evidence>
<evidence type="ECO:0000259" key="18">
    <source>
        <dbReference type="Pfam" id="PF00361"/>
    </source>
</evidence>
<evidence type="ECO:0000256" key="17">
    <source>
        <dbReference type="RuleBase" id="RU003297"/>
    </source>
</evidence>
<feature type="transmembrane region" description="Helical" evidence="17">
    <location>
        <begin position="326"/>
        <end position="351"/>
    </location>
</feature>
<dbReference type="InterPro" id="IPR000260">
    <property type="entry name" value="NADH4_N"/>
</dbReference>
<keyword evidence="12 17" id="KW-0520">NAD</keyword>
<dbReference type="EMBL" id="KR907251">
    <property type="protein sequence ID" value="AMX74166.1"/>
    <property type="molecule type" value="Genomic_DNA"/>
</dbReference>
<dbReference type="Pfam" id="PF00361">
    <property type="entry name" value="Proton_antipo_M"/>
    <property type="match status" value="1"/>
</dbReference>
<geneLocation type="mitochondrion" evidence="20"/>
<dbReference type="InterPro" id="IPR001750">
    <property type="entry name" value="ND/Mrp_TM"/>
</dbReference>
<dbReference type="EC" id="7.1.1.2" evidence="4 17"/>
<evidence type="ECO:0000256" key="16">
    <source>
        <dbReference type="ARBA" id="ARBA00049551"/>
    </source>
</evidence>
<gene>
    <name evidence="20" type="primary">ND4</name>
</gene>
<feature type="transmembrane region" description="Helical" evidence="17">
    <location>
        <begin position="141"/>
        <end position="160"/>
    </location>
</feature>
<reference evidence="20" key="1">
    <citation type="journal article" date="2018" name="Ticks Tick Borne Dis.">
        <title>Integrative taxonomy of Afrotropical Ornithodoros (Ornithodoros) (Acari: Ixodida: Argasidae).</title>
        <authorList>
            <person name="Bakkes D.K."/>
            <person name="De Klerk D."/>
            <person name="Latif A.A."/>
            <person name="Mans B.J."/>
        </authorList>
    </citation>
    <scope>NUCLEOTIDE SEQUENCE</scope>
</reference>
<keyword evidence="13 17" id="KW-0830">Ubiquinone</keyword>
<evidence type="ECO:0000256" key="15">
    <source>
        <dbReference type="ARBA" id="ARBA00023136"/>
    </source>
</evidence>
<feature type="transmembrane region" description="Helical" evidence="17">
    <location>
        <begin position="87"/>
        <end position="103"/>
    </location>
</feature>
<dbReference type="PRINTS" id="PR01437">
    <property type="entry name" value="NUOXDRDTASE4"/>
</dbReference>
<feature type="transmembrane region" description="Helical" evidence="17">
    <location>
        <begin position="240"/>
        <end position="261"/>
    </location>
</feature>
<dbReference type="CTD" id="4538"/>
<protein>
    <recommendedName>
        <fullName evidence="5 17">NADH-ubiquinone oxidoreductase chain 4</fullName>
        <ecNumber evidence="4 17">7.1.1.2</ecNumber>
    </recommendedName>
</protein>
<keyword evidence="9" id="KW-1278">Translocase</keyword>
<feature type="domain" description="NADH:quinone oxidoreductase/Mrp antiporter transmembrane" evidence="18">
    <location>
        <begin position="105"/>
        <end position="382"/>
    </location>
</feature>
<comment type="function">
    <text evidence="17">Core subunit of the mitochondrial membrane respiratory chain NADH dehydrogenase (Complex I) which catalyzes electron transfer from NADH through the respiratory chain, using ubiquinone as an electron acceptor. Essential for the catalytic activity and assembly of complex I.</text>
</comment>
<feature type="transmembrane region" description="Helical" evidence="17">
    <location>
        <begin position="109"/>
        <end position="129"/>
    </location>
</feature>
<feature type="transmembrane region" description="Helical" evidence="17">
    <location>
        <begin position="296"/>
        <end position="317"/>
    </location>
</feature>
<evidence type="ECO:0000256" key="7">
    <source>
        <dbReference type="ARBA" id="ARBA00022660"/>
    </source>
</evidence>
<evidence type="ECO:0000256" key="4">
    <source>
        <dbReference type="ARBA" id="ARBA00012944"/>
    </source>
</evidence>
<name>A0A1P8AGC5_9ACAR</name>
<evidence type="ECO:0000256" key="6">
    <source>
        <dbReference type="ARBA" id="ARBA00022448"/>
    </source>
</evidence>
<evidence type="ECO:0000259" key="19">
    <source>
        <dbReference type="Pfam" id="PF01059"/>
    </source>
</evidence>
<keyword evidence="6 17" id="KW-0813">Transport</keyword>
<keyword evidence="10 17" id="KW-0249">Electron transport</keyword>
<dbReference type="GeneID" id="76368022"/>
<dbReference type="PANTHER" id="PTHR43507">
    <property type="entry name" value="NADH-UBIQUINONE OXIDOREDUCTASE CHAIN 4"/>
    <property type="match status" value="1"/>
</dbReference>
<keyword evidence="8 17" id="KW-0812">Transmembrane</keyword>
<keyword evidence="14 17" id="KW-0496">Mitochondrion</keyword>
<comment type="function">
    <text evidence="1">Core subunit of the mitochondrial membrane respiratory chain NADH dehydrogenase (Complex I) that is believed to belong to the minimal assembly required for catalysis. Complex I functions in the transfer of electrons from NADH to the respiratory chain. The immediate electron acceptor for the enzyme is believed to be ubiquinone.</text>
</comment>
<feature type="transmembrane region" description="Helical" evidence="17">
    <location>
        <begin position="413"/>
        <end position="431"/>
    </location>
</feature>
<dbReference type="InterPro" id="IPR003918">
    <property type="entry name" value="NADH_UbQ_OxRdtase"/>
</dbReference>
<evidence type="ECO:0000256" key="10">
    <source>
        <dbReference type="ARBA" id="ARBA00022982"/>
    </source>
</evidence>
<dbReference type="GO" id="GO:0042773">
    <property type="term" value="P:ATP synthesis coupled electron transport"/>
    <property type="evidence" value="ECO:0007669"/>
    <property type="project" value="InterPro"/>
</dbReference>
<feature type="transmembrane region" description="Helical" evidence="17">
    <location>
        <begin position="208"/>
        <end position="234"/>
    </location>
</feature>
<evidence type="ECO:0000256" key="9">
    <source>
        <dbReference type="ARBA" id="ARBA00022967"/>
    </source>
</evidence>
<feature type="domain" description="NADH:ubiquinone oxidoreductase chain 4 N-terminal" evidence="19">
    <location>
        <begin position="1"/>
        <end position="100"/>
    </location>
</feature>
<feature type="transmembrane region" description="Helical" evidence="17">
    <location>
        <begin position="166"/>
        <end position="188"/>
    </location>
</feature>
<dbReference type="RefSeq" id="YP_010550098.1">
    <property type="nucleotide sequence ID" value="NC_068140.1"/>
</dbReference>
<comment type="similarity">
    <text evidence="3 17">Belongs to the complex I subunit 4 family.</text>
</comment>
<evidence type="ECO:0000256" key="8">
    <source>
        <dbReference type="ARBA" id="ARBA00022692"/>
    </source>
</evidence>
<evidence type="ECO:0000256" key="12">
    <source>
        <dbReference type="ARBA" id="ARBA00023027"/>
    </source>
</evidence>
<evidence type="ECO:0000313" key="20">
    <source>
        <dbReference type="EMBL" id="AMX74166.1"/>
    </source>
</evidence>
<keyword evidence="7 17" id="KW-0679">Respiratory chain</keyword>
<dbReference type="Pfam" id="PF01059">
    <property type="entry name" value="Oxidored_q5_N"/>
    <property type="match status" value="1"/>
</dbReference>
<evidence type="ECO:0000256" key="14">
    <source>
        <dbReference type="ARBA" id="ARBA00023128"/>
    </source>
</evidence>
<evidence type="ECO:0000256" key="13">
    <source>
        <dbReference type="ARBA" id="ARBA00023075"/>
    </source>
</evidence>
<dbReference type="GO" id="GO:0015990">
    <property type="term" value="P:electron transport coupled proton transport"/>
    <property type="evidence" value="ECO:0007669"/>
    <property type="project" value="TreeGrafter"/>
</dbReference>
<dbReference type="AlphaFoldDB" id="A0A1P8AGC5"/>
<feature type="transmembrane region" description="Helical" evidence="17">
    <location>
        <begin position="371"/>
        <end position="392"/>
    </location>
</feature>